<feature type="region of interest" description="Disordered" evidence="1">
    <location>
        <begin position="144"/>
        <end position="165"/>
    </location>
</feature>
<dbReference type="InterPro" id="IPR021263">
    <property type="entry name" value="DUF2840"/>
</dbReference>
<evidence type="ECO:0000313" key="3">
    <source>
        <dbReference type="Proteomes" id="UP000315344"/>
    </source>
</evidence>
<dbReference type="EMBL" id="VAFL01000016">
    <property type="protein sequence ID" value="TKW65093.1"/>
    <property type="molecule type" value="Genomic_DNA"/>
</dbReference>
<comment type="caution">
    <text evidence="2">The sequence shown here is derived from an EMBL/GenBank/DDBJ whole genome shotgun (WGS) entry which is preliminary data.</text>
</comment>
<evidence type="ECO:0000256" key="1">
    <source>
        <dbReference type="SAM" id="MobiDB-lite"/>
    </source>
</evidence>
<reference evidence="2 3" key="1">
    <citation type="journal article" date="2017" name="Nat. Commun.">
        <title>In situ click chemistry generation of cyclooxygenase-2 inhibitors.</title>
        <authorList>
            <person name="Bhardwaj A."/>
            <person name="Kaur J."/>
            <person name="Wuest M."/>
            <person name="Wuest F."/>
        </authorList>
    </citation>
    <scope>NUCLEOTIDE SEQUENCE [LARGE SCALE GENOMIC DNA]</scope>
    <source>
        <strain evidence="2">S2_012_000_R3_94</strain>
    </source>
</reference>
<dbReference type="Proteomes" id="UP000315344">
    <property type="component" value="Unassembled WGS sequence"/>
</dbReference>
<name>A0A533I212_PARDE</name>
<dbReference type="AlphaFoldDB" id="A0A533I212"/>
<gene>
    <name evidence="2" type="ORF">DI616_16310</name>
</gene>
<organism evidence="2 3">
    <name type="scientific">Paracoccus denitrificans</name>
    <dbReference type="NCBI Taxonomy" id="266"/>
    <lineage>
        <taxon>Bacteria</taxon>
        <taxon>Pseudomonadati</taxon>
        <taxon>Pseudomonadota</taxon>
        <taxon>Alphaproteobacteria</taxon>
        <taxon>Rhodobacterales</taxon>
        <taxon>Paracoccaceae</taxon>
        <taxon>Paracoccus</taxon>
    </lineage>
</organism>
<accession>A0A533I212</accession>
<protein>
    <submittedName>
        <fullName evidence="2">DUF2840 domain-containing protein</fullName>
    </submittedName>
</protein>
<sequence length="165" mass="18882">MSGLQHFPGDAPSNLTLVELTWREGQIEHWIRFGRPAWEQTLDRHRRIVGFAPGAVFAFLRWASNNYGTVLSRIDILRAMPPGAPYQTLPHVRPGGEMLLRSHGWPKVEQVLQHIDAIEAQGMHPADVSADHWRHVHNRFSVGQPPHRYSAAQHRASRMRRDILS</sequence>
<dbReference type="Pfam" id="PF11000">
    <property type="entry name" value="DUF2840"/>
    <property type="match status" value="1"/>
</dbReference>
<proteinExistence type="predicted"/>
<evidence type="ECO:0000313" key="2">
    <source>
        <dbReference type="EMBL" id="TKW65093.1"/>
    </source>
</evidence>